<dbReference type="STRING" id="667676.SAMN05192539_1018102"/>
<sequence>MTSIRDLPLPVDTDEPPARRILPYVLVHVLERLGERDEFPQEYVPYLLVAVERIKNSHS</sequence>
<dbReference type="RefSeq" id="WP_090869067.1">
    <property type="nucleotide sequence ID" value="NZ_FNYE01000018.1"/>
</dbReference>
<evidence type="ECO:0000313" key="2">
    <source>
        <dbReference type="Proteomes" id="UP000198866"/>
    </source>
</evidence>
<dbReference type="EMBL" id="FNYE01000018">
    <property type="protein sequence ID" value="SEJ79219.1"/>
    <property type="molecule type" value="Genomic_DNA"/>
</dbReference>
<accession>A0A1H7BNR5</accession>
<protein>
    <submittedName>
        <fullName evidence="1">Uncharacterized protein</fullName>
    </submittedName>
</protein>
<name>A0A1H7BNR5_9BURK</name>
<dbReference type="OrthoDB" id="9855013at2"/>
<evidence type="ECO:0000313" key="1">
    <source>
        <dbReference type="EMBL" id="SEJ79219.1"/>
    </source>
</evidence>
<dbReference type="AlphaFoldDB" id="A0A1H7BNR5"/>
<reference evidence="2" key="1">
    <citation type="submission" date="2016-10" db="EMBL/GenBank/DDBJ databases">
        <authorList>
            <person name="Varghese N."/>
            <person name="Submissions S."/>
        </authorList>
    </citation>
    <scope>NUCLEOTIDE SEQUENCE [LARGE SCALE GENOMIC DNA]</scope>
    <source>
        <strain evidence="2">LMG 26031</strain>
    </source>
</reference>
<organism evidence="1 2">
    <name type="scientific">Paraburkholderia diazotrophica</name>
    <dbReference type="NCBI Taxonomy" id="667676"/>
    <lineage>
        <taxon>Bacteria</taxon>
        <taxon>Pseudomonadati</taxon>
        <taxon>Pseudomonadota</taxon>
        <taxon>Betaproteobacteria</taxon>
        <taxon>Burkholderiales</taxon>
        <taxon>Burkholderiaceae</taxon>
        <taxon>Paraburkholderia</taxon>
    </lineage>
</organism>
<dbReference type="Proteomes" id="UP000198866">
    <property type="component" value="Unassembled WGS sequence"/>
</dbReference>
<proteinExistence type="predicted"/>
<keyword evidence="2" id="KW-1185">Reference proteome</keyword>
<gene>
    <name evidence="1" type="ORF">SAMN05192539_1018102</name>
</gene>